<evidence type="ECO:0000256" key="7">
    <source>
        <dbReference type="ARBA" id="ARBA00022679"/>
    </source>
</evidence>
<dbReference type="InterPro" id="IPR001347">
    <property type="entry name" value="SIS_dom"/>
</dbReference>
<dbReference type="InterPro" id="IPR029055">
    <property type="entry name" value="Ntn_hydrolases_N"/>
</dbReference>
<comment type="subunit">
    <text evidence="10">Homodimer.</text>
</comment>
<evidence type="ECO:0000256" key="9">
    <source>
        <dbReference type="ARBA" id="ARBA00022962"/>
    </source>
</evidence>
<dbReference type="InterPro" id="IPR035490">
    <property type="entry name" value="GlmS/FrlB_SIS"/>
</dbReference>
<dbReference type="PANTHER" id="PTHR10937:SF0">
    <property type="entry name" value="GLUTAMINE--FRUCTOSE-6-PHOSPHATE TRANSAMINASE (ISOMERIZING)"/>
    <property type="match status" value="1"/>
</dbReference>
<evidence type="ECO:0000256" key="8">
    <source>
        <dbReference type="ARBA" id="ARBA00022737"/>
    </source>
</evidence>
<dbReference type="RefSeq" id="WP_154153354.1">
    <property type="nucleotide sequence ID" value="NZ_SZWE01000001.1"/>
</dbReference>
<dbReference type="PROSITE" id="PS51278">
    <property type="entry name" value="GATASE_TYPE_2"/>
    <property type="match status" value="1"/>
</dbReference>
<dbReference type="InterPro" id="IPR017932">
    <property type="entry name" value="GATase_2_dom"/>
</dbReference>
<comment type="catalytic activity">
    <reaction evidence="1 10">
        <text>D-fructose 6-phosphate + L-glutamine = D-glucosamine 6-phosphate + L-glutamate</text>
        <dbReference type="Rhea" id="RHEA:13237"/>
        <dbReference type="ChEBI" id="CHEBI:29985"/>
        <dbReference type="ChEBI" id="CHEBI:58359"/>
        <dbReference type="ChEBI" id="CHEBI:58725"/>
        <dbReference type="ChEBI" id="CHEBI:61527"/>
        <dbReference type="EC" id="2.6.1.16"/>
    </reaction>
</comment>
<keyword evidence="9" id="KW-0315">Glutamine amidotransferase</keyword>
<feature type="domain" description="SIS" evidence="12">
    <location>
        <begin position="289"/>
        <end position="428"/>
    </location>
</feature>
<dbReference type="EMBL" id="SZWE01000001">
    <property type="protein sequence ID" value="MRU15667.1"/>
    <property type="molecule type" value="Genomic_DNA"/>
</dbReference>
<dbReference type="SUPFAM" id="SSF53697">
    <property type="entry name" value="SIS domain"/>
    <property type="match status" value="1"/>
</dbReference>
<keyword evidence="14" id="KW-1185">Reference proteome</keyword>
<dbReference type="GO" id="GO:0006487">
    <property type="term" value="P:protein N-linked glycosylation"/>
    <property type="evidence" value="ECO:0007669"/>
    <property type="project" value="TreeGrafter"/>
</dbReference>
<feature type="initiator methionine" description="Removed" evidence="10">
    <location>
        <position position="1"/>
    </location>
</feature>
<dbReference type="Pfam" id="PF13522">
    <property type="entry name" value="GATase_6"/>
    <property type="match status" value="1"/>
</dbReference>
<comment type="function">
    <text evidence="10">Catalyzes the first step in hexosamine metabolism, converting fructose-6P into glucosamine-6P using glutamine as a nitrogen source.</text>
</comment>
<sequence length="607" mass="64801">MCGIIGILGQDEVAGRLLEGLSRLEYRGYDSAGIAVMDGVKIDLTKADGKLSHLIEKVAHNTPVGRLGIGHTRWATHGAATVENAHPHRAGKVTLVHNGIIENYAELKTELECAGAQFASETDTEVLASVLDHLLNQSDTLDEACQALLHCIKGSYAIAALIEGYPDLMFVARNGSPLAIGYGGITSTGHNEIFVGSDALALAGLAARVSYLEDGDSAFLRSDRVQVFDRGGAEVTRETVEMPEEGWEVDKGPYPHFMLKEIHEQPESLARLLREVIDIESGALKDIVPTVDFRGADRIVMVACGTAHYATHVAKYWIERFARIPVEIEIASEFRYRPRVHGKHEIAIFVSQSGETADTLAALKDVQGHVTKTLAVVNVPTSTMARDADAVLTIEAGPEIGVASTKAFTGQMLALLALALKAGCDRGVVAPEMLSALVDDLVTLPRLVSETLALSGDIDQIARNLVQSEHVLFLGRGIQYPIACEAALKFKEITYVHADGYAAGELKHGPIALVDDAMPVVVFDGADALTEKTASNAAEVVARGARMVRIGASVEVCVAGVRTPASSEVVEPFVNAVVLQLLAYQAALAKGTNVDQPRNLAKSVTVE</sequence>
<evidence type="ECO:0000256" key="2">
    <source>
        <dbReference type="ARBA" id="ARBA00004496"/>
    </source>
</evidence>
<evidence type="ECO:0000259" key="12">
    <source>
        <dbReference type="PROSITE" id="PS51464"/>
    </source>
</evidence>
<evidence type="ECO:0000256" key="10">
    <source>
        <dbReference type="HAMAP-Rule" id="MF_00164"/>
    </source>
</evidence>
<evidence type="ECO:0000313" key="13">
    <source>
        <dbReference type="EMBL" id="MRU15667.1"/>
    </source>
</evidence>
<feature type="active site" description="Nucleophile; for GATase activity" evidence="10">
    <location>
        <position position="2"/>
    </location>
</feature>
<dbReference type="NCBIfam" id="NF001484">
    <property type="entry name" value="PRK00331.1"/>
    <property type="match status" value="1"/>
</dbReference>
<dbReference type="SUPFAM" id="SSF56235">
    <property type="entry name" value="N-terminal nucleophile aminohydrolases (Ntn hydrolases)"/>
    <property type="match status" value="1"/>
</dbReference>
<evidence type="ECO:0000256" key="4">
    <source>
        <dbReference type="ARBA" id="ARBA00016090"/>
    </source>
</evidence>
<comment type="caution">
    <text evidence="13">The sequence shown here is derived from an EMBL/GenBank/DDBJ whole genome shotgun (WGS) entry which is preliminary data.</text>
</comment>
<feature type="active site" description="For Fru-6P isomerization activity" evidence="10">
    <location>
        <position position="602"/>
    </location>
</feature>
<dbReference type="CDD" id="cd00714">
    <property type="entry name" value="GFAT"/>
    <property type="match status" value="1"/>
</dbReference>
<evidence type="ECO:0000259" key="11">
    <source>
        <dbReference type="PROSITE" id="PS51278"/>
    </source>
</evidence>
<reference evidence="13 14" key="1">
    <citation type="submission" date="2019-05" db="EMBL/GenBank/DDBJ databases">
        <title>Roseovarius bejariae sp. nov., a moderately halophylic bacterium isolated from a saline soil in Rambla Salada (Murcia).</title>
        <authorList>
            <person name="Castro D.J."/>
            <person name="Gomez-Altuve A."/>
            <person name="Reina J.C."/>
            <person name="Rodriguez M."/>
            <person name="Sampedro I."/>
            <person name="Llamas I."/>
            <person name="Martinez-Checa F."/>
        </authorList>
    </citation>
    <scope>NUCLEOTIDE SEQUENCE [LARGE SCALE GENOMIC DNA]</scope>
    <source>
        <strain evidence="13 14">A21</strain>
    </source>
</reference>
<comment type="subcellular location">
    <subcellularLocation>
        <location evidence="2 10">Cytoplasm</location>
    </subcellularLocation>
</comment>
<evidence type="ECO:0000256" key="5">
    <source>
        <dbReference type="ARBA" id="ARBA00022490"/>
    </source>
</evidence>
<dbReference type="InterPro" id="IPR005855">
    <property type="entry name" value="GFAT"/>
</dbReference>
<keyword evidence="6 10" id="KW-0032">Aminotransferase</keyword>
<dbReference type="FunFam" id="3.60.20.10:FF:000006">
    <property type="entry name" value="Glutamine--fructose-6-phosphate aminotransferase [isomerizing]"/>
    <property type="match status" value="1"/>
</dbReference>
<dbReference type="Gene3D" id="3.40.50.10490">
    <property type="entry name" value="Glucose-6-phosphate isomerase like protein, domain 1"/>
    <property type="match status" value="2"/>
</dbReference>
<dbReference type="GO" id="GO:0097367">
    <property type="term" value="F:carbohydrate derivative binding"/>
    <property type="evidence" value="ECO:0007669"/>
    <property type="project" value="InterPro"/>
</dbReference>
<dbReference type="GO" id="GO:0006047">
    <property type="term" value="P:UDP-N-acetylglucosamine metabolic process"/>
    <property type="evidence" value="ECO:0007669"/>
    <property type="project" value="TreeGrafter"/>
</dbReference>
<dbReference type="GO" id="GO:0004360">
    <property type="term" value="F:glutamine-fructose-6-phosphate transaminase (isomerizing) activity"/>
    <property type="evidence" value="ECO:0007669"/>
    <property type="project" value="UniProtKB-UniRule"/>
</dbReference>
<keyword evidence="7 10" id="KW-0808">Transferase</keyword>
<proteinExistence type="inferred from homology"/>
<feature type="domain" description="Glutamine amidotransferase type-2" evidence="11">
    <location>
        <begin position="2"/>
        <end position="223"/>
    </location>
</feature>
<dbReference type="PANTHER" id="PTHR10937">
    <property type="entry name" value="GLUCOSAMINE--FRUCTOSE-6-PHOSPHATE AMINOTRANSFERASE, ISOMERIZING"/>
    <property type="match status" value="1"/>
</dbReference>
<dbReference type="GO" id="GO:0005829">
    <property type="term" value="C:cytosol"/>
    <property type="evidence" value="ECO:0007669"/>
    <property type="project" value="TreeGrafter"/>
</dbReference>
<dbReference type="FunFam" id="3.40.50.10490:FF:000001">
    <property type="entry name" value="Glutamine--fructose-6-phosphate aminotransferase [isomerizing]"/>
    <property type="match status" value="1"/>
</dbReference>
<organism evidence="13 14">
    <name type="scientific">Roseovarius bejariae</name>
    <dbReference type="NCBI Taxonomy" id="2576383"/>
    <lineage>
        <taxon>Bacteria</taxon>
        <taxon>Pseudomonadati</taxon>
        <taxon>Pseudomonadota</taxon>
        <taxon>Alphaproteobacteria</taxon>
        <taxon>Rhodobacterales</taxon>
        <taxon>Roseobacteraceae</taxon>
        <taxon>Roseovarius</taxon>
    </lineage>
</organism>
<evidence type="ECO:0000256" key="1">
    <source>
        <dbReference type="ARBA" id="ARBA00001031"/>
    </source>
</evidence>
<dbReference type="CDD" id="cd05009">
    <property type="entry name" value="SIS_GlmS_GlmD_2"/>
    <property type="match status" value="1"/>
</dbReference>
<dbReference type="PROSITE" id="PS51464">
    <property type="entry name" value="SIS"/>
    <property type="match status" value="2"/>
</dbReference>
<dbReference type="Proteomes" id="UP000564704">
    <property type="component" value="Unassembled WGS sequence"/>
</dbReference>
<name>A0A844CLM2_9RHOB</name>
<dbReference type="GO" id="GO:0006002">
    <property type="term" value="P:fructose 6-phosphate metabolic process"/>
    <property type="evidence" value="ECO:0007669"/>
    <property type="project" value="TreeGrafter"/>
</dbReference>
<dbReference type="Pfam" id="PF01380">
    <property type="entry name" value="SIS"/>
    <property type="match status" value="2"/>
</dbReference>
<dbReference type="InterPro" id="IPR046348">
    <property type="entry name" value="SIS_dom_sf"/>
</dbReference>
<dbReference type="InterPro" id="IPR035466">
    <property type="entry name" value="GlmS/AgaS_SIS"/>
</dbReference>
<protein>
    <recommendedName>
        <fullName evidence="4 10">Glutamine--fructose-6-phosphate aminotransferase [isomerizing]</fullName>
        <ecNumber evidence="3 10">2.6.1.16</ecNumber>
    </recommendedName>
    <alternativeName>
        <fullName evidence="10">D-fructose-6-phosphate amidotransferase</fullName>
    </alternativeName>
    <alternativeName>
        <fullName evidence="10">GFAT</fullName>
    </alternativeName>
    <alternativeName>
        <fullName evidence="10">Glucosamine-6-phosphate synthase</fullName>
    </alternativeName>
    <alternativeName>
        <fullName evidence="10">Hexosephosphate aminotransferase</fullName>
    </alternativeName>
    <alternativeName>
        <fullName evidence="10">L-glutamine--D-fructose-6-phosphate amidotransferase</fullName>
    </alternativeName>
</protein>
<gene>
    <name evidence="10 13" type="primary">glmS</name>
    <name evidence="13" type="ORF">FDP25_09520</name>
</gene>
<dbReference type="NCBIfam" id="TIGR01135">
    <property type="entry name" value="glmS"/>
    <property type="match status" value="1"/>
</dbReference>
<dbReference type="AlphaFoldDB" id="A0A844CLM2"/>
<dbReference type="CDD" id="cd05008">
    <property type="entry name" value="SIS_GlmS_GlmD_1"/>
    <property type="match status" value="1"/>
</dbReference>
<evidence type="ECO:0000256" key="6">
    <source>
        <dbReference type="ARBA" id="ARBA00022576"/>
    </source>
</evidence>
<dbReference type="GO" id="GO:0005975">
    <property type="term" value="P:carbohydrate metabolic process"/>
    <property type="evidence" value="ECO:0007669"/>
    <property type="project" value="UniProtKB-UniRule"/>
</dbReference>
<accession>A0A844CLM2</accession>
<dbReference type="EC" id="2.6.1.16" evidence="3 10"/>
<evidence type="ECO:0000256" key="3">
    <source>
        <dbReference type="ARBA" id="ARBA00012916"/>
    </source>
</evidence>
<keyword evidence="8" id="KW-0677">Repeat</keyword>
<dbReference type="HAMAP" id="MF_00164">
    <property type="entry name" value="GlmS"/>
    <property type="match status" value="1"/>
</dbReference>
<dbReference type="OrthoDB" id="9761808at2"/>
<keyword evidence="5 10" id="KW-0963">Cytoplasm</keyword>
<dbReference type="Gene3D" id="3.60.20.10">
    <property type="entry name" value="Glutamine Phosphoribosylpyrophosphate, subunit 1, domain 1"/>
    <property type="match status" value="1"/>
</dbReference>
<feature type="domain" description="SIS" evidence="12">
    <location>
        <begin position="461"/>
        <end position="597"/>
    </location>
</feature>
<evidence type="ECO:0000313" key="14">
    <source>
        <dbReference type="Proteomes" id="UP000564704"/>
    </source>
</evidence>
<dbReference type="InterPro" id="IPR047084">
    <property type="entry name" value="GFAT_N"/>
</dbReference>